<dbReference type="GO" id="GO:0008017">
    <property type="term" value="F:microtubule binding"/>
    <property type="evidence" value="ECO:0007669"/>
    <property type="project" value="TreeGrafter"/>
</dbReference>
<evidence type="ECO:0000256" key="3">
    <source>
        <dbReference type="ARBA" id="ARBA00009702"/>
    </source>
</evidence>
<comment type="caution">
    <text evidence="14">The sequence shown here is derived from an EMBL/GenBank/DDBJ whole genome shotgun (WGS) entry which is preliminary data.</text>
</comment>
<evidence type="ECO:0008006" key="16">
    <source>
        <dbReference type="Google" id="ProtNLM"/>
    </source>
</evidence>
<keyword evidence="7" id="KW-0498">Mitosis</keyword>
<dbReference type="GO" id="GO:0007076">
    <property type="term" value="P:mitotic chromosome condensation"/>
    <property type="evidence" value="ECO:0007669"/>
    <property type="project" value="TreeGrafter"/>
</dbReference>
<dbReference type="GO" id="GO:0005874">
    <property type="term" value="C:microtubule"/>
    <property type="evidence" value="ECO:0007669"/>
    <property type="project" value="UniProtKB-KW"/>
</dbReference>
<dbReference type="Pfam" id="PF16006">
    <property type="entry name" value="NUSAP"/>
    <property type="match status" value="1"/>
</dbReference>
<feature type="compositionally biased region" description="Low complexity" evidence="13">
    <location>
        <begin position="295"/>
        <end position="310"/>
    </location>
</feature>
<keyword evidence="5" id="KW-0132">Cell division</keyword>
<dbReference type="Proteomes" id="UP001374579">
    <property type="component" value="Unassembled WGS sequence"/>
</dbReference>
<evidence type="ECO:0000256" key="2">
    <source>
        <dbReference type="ARBA" id="ARBA00004186"/>
    </source>
</evidence>
<keyword evidence="4" id="KW-0963">Cytoplasm</keyword>
<keyword evidence="8" id="KW-0238">DNA-binding</keyword>
<dbReference type="GO" id="GO:0072686">
    <property type="term" value="C:mitotic spindle"/>
    <property type="evidence" value="ECO:0007669"/>
    <property type="project" value="TreeGrafter"/>
</dbReference>
<dbReference type="AlphaFoldDB" id="A0AAN9GDE6"/>
<proteinExistence type="inferred from homology"/>
<feature type="region of interest" description="Disordered" evidence="13">
    <location>
        <begin position="627"/>
        <end position="658"/>
    </location>
</feature>
<dbReference type="GO" id="GO:0000281">
    <property type="term" value="P:mitotic cytokinesis"/>
    <property type="evidence" value="ECO:0007669"/>
    <property type="project" value="InterPro"/>
</dbReference>
<feature type="coiled-coil region" evidence="12">
    <location>
        <begin position="409"/>
        <end position="443"/>
    </location>
</feature>
<dbReference type="PANTHER" id="PTHR15874:SF1">
    <property type="entry name" value="NUCLEOLAR AND SPINDLE-ASSOCIATED PROTEIN 1"/>
    <property type="match status" value="1"/>
</dbReference>
<comment type="similarity">
    <text evidence="3">Belongs to the NUSAP family.</text>
</comment>
<evidence type="ECO:0000256" key="4">
    <source>
        <dbReference type="ARBA" id="ARBA00022490"/>
    </source>
</evidence>
<name>A0AAN9GDE6_9CAEN</name>
<evidence type="ECO:0000313" key="14">
    <source>
        <dbReference type="EMBL" id="KAK7104207.1"/>
    </source>
</evidence>
<accession>A0AAN9GDE6</accession>
<organism evidence="14 15">
    <name type="scientific">Littorina saxatilis</name>
    <dbReference type="NCBI Taxonomy" id="31220"/>
    <lineage>
        <taxon>Eukaryota</taxon>
        <taxon>Metazoa</taxon>
        <taxon>Spiralia</taxon>
        <taxon>Lophotrochozoa</taxon>
        <taxon>Mollusca</taxon>
        <taxon>Gastropoda</taxon>
        <taxon>Caenogastropoda</taxon>
        <taxon>Littorinimorpha</taxon>
        <taxon>Littorinoidea</taxon>
        <taxon>Littorinidae</taxon>
        <taxon>Littorina</taxon>
    </lineage>
</organism>
<keyword evidence="10" id="KW-0539">Nucleus</keyword>
<evidence type="ECO:0000256" key="12">
    <source>
        <dbReference type="SAM" id="Coils"/>
    </source>
</evidence>
<evidence type="ECO:0000256" key="9">
    <source>
        <dbReference type="ARBA" id="ARBA00023212"/>
    </source>
</evidence>
<evidence type="ECO:0000256" key="1">
    <source>
        <dbReference type="ARBA" id="ARBA00004123"/>
    </source>
</evidence>
<feature type="region of interest" description="Disordered" evidence="13">
    <location>
        <begin position="509"/>
        <end position="536"/>
    </location>
</feature>
<evidence type="ECO:0000256" key="13">
    <source>
        <dbReference type="SAM" id="MobiDB-lite"/>
    </source>
</evidence>
<keyword evidence="11" id="KW-0131">Cell cycle</keyword>
<dbReference type="PANTHER" id="PTHR15874">
    <property type="entry name" value="NUCLEOLAR AND SPINDLE-ASSOCIATED PROTEIN 1"/>
    <property type="match status" value="1"/>
</dbReference>
<feature type="compositionally biased region" description="Polar residues" evidence="13">
    <location>
        <begin position="311"/>
        <end position="321"/>
    </location>
</feature>
<evidence type="ECO:0000256" key="11">
    <source>
        <dbReference type="ARBA" id="ARBA00023306"/>
    </source>
</evidence>
<sequence>MDLDNLKYSELQKLAKNAGIRANQKIDKLVKALKDHYSSQGTSGTNNSKPEAPKAEEDVAEPSEAEEVKKNQRKKKAPARGKKKGQKKGTKAKTEKTASTEDNKNDAAPKMNVSYTKSPKTSQTTPGSRQTPKAKKPEIKKGPKIVKPVSGGQPKTPVIKNKPAIVNPSSARTPLTPAARKRPAIVNPASARTPQAGTQGAKRTVAIVNPSPARAPETRRVSGSGKSTPGLLSPKPSANTPRSSSVQGSSTTKRKSDNQKTKTHEAIIPGQKRKRKSTFDLDEATLGPQATPEATNTTKRVRTTGTPVTPQAQKTTRSSPGIQDMLDSMSGELNSAERKKQLMSAIAKKVEGKVKNSPHSGPTTQIPRFAAFLAKRKEEQKKTITPGNKDWEKVHKKQFSKLDSIDVYLEKKRKRAEELTASVKKARTVLHEVQEAVTKLKSKRTPSLGKTGATQPFKPTVISTKKMNLNFGATVPSTKTPGDRKSAASFKPTVTSTKDANFNFGSFKTPVTSKTETRQRTPTTASARKSVGTRKSLGVSAARKSLGAATPFQFTGNLNVSNACKSMSKPVFDLKASLARPITWKPHTGKLRPADTGYKSVTSASKPSVSNRVDIFKSAVNKTRLTYSRQDRRAATAAKRAESKNNLQMQRRGIRAAP</sequence>
<evidence type="ECO:0000313" key="15">
    <source>
        <dbReference type="Proteomes" id="UP001374579"/>
    </source>
</evidence>
<dbReference type="EMBL" id="JBAMIC010000008">
    <property type="protein sequence ID" value="KAK7104207.1"/>
    <property type="molecule type" value="Genomic_DNA"/>
</dbReference>
<feature type="compositionally biased region" description="Basic and acidic residues" evidence="13">
    <location>
        <begin position="629"/>
        <end position="643"/>
    </location>
</feature>
<feature type="region of interest" description="Disordered" evidence="13">
    <location>
        <begin position="33"/>
        <end position="327"/>
    </location>
</feature>
<keyword evidence="9" id="KW-0206">Cytoskeleton</keyword>
<feature type="compositionally biased region" description="Polar residues" evidence="13">
    <location>
        <begin position="509"/>
        <end position="527"/>
    </location>
</feature>
<feature type="compositionally biased region" description="Basic and acidic residues" evidence="13">
    <location>
        <begin position="254"/>
        <end position="265"/>
    </location>
</feature>
<dbReference type="GO" id="GO:0005730">
    <property type="term" value="C:nucleolus"/>
    <property type="evidence" value="ECO:0007669"/>
    <property type="project" value="TreeGrafter"/>
</dbReference>
<protein>
    <recommendedName>
        <fullName evidence="16">Nucleolar and spindle-associated protein 1-like</fullName>
    </recommendedName>
</protein>
<feature type="compositionally biased region" description="Polar residues" evidence="13">
    <location>
        <begin position="38"/>
        <end position="49"/>
    </location>
</feature>
<comment type="subcellular location">
    <subcellularLocation>
        <location evidence="2">Cytoplasm</location>
        <location evidence="2">Cytoskeleton</location>
        <location evidence="2">Spindle</location>
    </subcellularLocation>
    <subcellularLocation>
        <location evidence="1">Nucleus</location>
    </subcellularLocation>
</comment>
<evidence type="ECO:0000256" key="8">
    <source>
        <dbReference type="ARBA" id="ARBA00023125"/>
    </source>
</evidence>
<evidence type="ECO:0000256" key="7">
    <source>
        <dbReference type="ARBA" id="ARBA00022776"/>
    </source>
</evidence>
<feature type="compositionally biased region" description="Basic and acidic residues" evidence="13">
    <location>
        <begin position="92"/>
        <end position="107"/>
    </location>
</feature>
<feature type="compositionally biased region" description="Basic residues" evidence="13">
    <location>
        <begin position="71"/>
        <end position="91"/>
    </location>
</feature>
<evidence type="ECO:0000256" key="5">
    <source>
        <dbReference type="ARBA" id="ARBA00022618"/>
    </source>
</evidence>
<feature type="compositionally biased region" description="Polar residues" evidence="13">
    <location>
        <begin position="113"/>
        <end position="131"/>
    </location>
</feature>
<dbReference type="GO" id="GO:0003677">
    <property type="term" value="F:DNA binding"/>
    <property type="evidence" value="ECO:0007669"/>
    <property type="project" value="UniProtKB-KW"/>
</dbReference>
<reference evidence="14 15" key="1">
    <citation type="submission" date="2024-02" db="EMBL/GenBank/DDBJ databases">
        <title>Chromosome-scale genome assembly of the rough periwinkle Littorina saxatilis.</title>
        <authorList>
            <person name="De Jode A."/>
            <person name="Faria R."/>
            <person name="Formenti G."/>
            <person name="Sims Y."/>
            <person name="Smith T.P."/>
            <person name="Tracey A."/>
            <person name="Wood J.M.D."/>
            <person name="Zagrodzka Z.B."/>
            <person name="Johannesson K."/>
            <person name="Butlin R.K."/>
            <person name="Leder E.H."/>
        </authorList>
    </citation>
    <scope>NUCLEOTIDE SEQUENCE [LARGE SCALE GENOMIC DNA]</scope>
    <source>
        <strain evidence="14">Snail1</strain>
        <tissue evidence="14">Muscle</tissue>
    </source>
</reference>
<keyword evidence="15" id="KW-1185">Reference proteome</keyword>
<evidence type="ECO:0000256" key="6">
    <source>
        <dbReference type="ARBA" id="ARBA00022701"/>
    </source>
</evidence>
<feature type="compositionally biased region" description="Polar residues" evidence="13">
    <location>
        <begin position="236"/>
        <end position="251"/>
    </location>
</feature>
<dbReference type="InterPro" id="IPR026756">
    <property type="entry name" value="NuSAP"/>
</dbReference>
<dbReference type="GO" id="GO:0040001">
    <property type="term" value="P:establishment of mitotic spindle localization"/>
    <property type="evidence" value="ECO:0007669"/>
    <property type="project" value="InterPro"/>
</dbReference>
<keyword evidence="12" id="KW-0175">Coiled coil</keyword>
<gene>
    <name evidence="14" type="ORF">V1264_018964</name>
</gene>
<keyword evidence="6" id="KW-0493">Microtubule</keyword>
<evidence type="ECO:0000256" key="10">
    <source>
        <dbReference type="ARBA" id="ARBA00023242"/>
    </source>
</evidence>